<dbReference type="Pfam" id="PF13936">
    <property type="entry name" value="HTH_38"/>
    <property type="match status" value="1"/>
</dbReference>
<gene>
    <name evidence="2" type="ORF">BC781_102865</name>
</gene>
<dbReference type="InterPro" id="IPR025246">
    <property type="entry name" value="IS30-like_HTH"/>
</dbReference>
<reference evidence="2 3" key="1">
    <citation type="submission" date="2018-03" db="EMBL/GenBank/DDBJ databases">
        <title>Genomic Encyclopedia of Archaeal and Bacterial Type Strains, Phase II (KMG-II): from individual species to whole genera.</title>
        <authorList>
            <person name="Goeker M."/>
        </authorList>
    </citation>
    <scope>NUCLEOTIDE SEQUENCE [LARGE SCALE GENOMIC DNA]</scope>
    <source>
        <strain evidence="2 3">DSM 28229</strain>
    </source>
</reference>
<proteinExistence type="predicted"/>
<protein>
    <submittedName>
        <fullName evidence="2">Helix-turn-helix protein</fullName>
    </submittedName>
</protein>
<comment type="caution">
    <text evidence="2">The sequence shown here is derived from an EMBL/GenBank/DDBJ whole genome shotgun (WGS) entry which is preliminary data.</text>
</comment>
<sequence length="184" mass="21563">MSKNLRYIERKMIAEGLKLKLSKTEIAHSLGLSVSTIYRELKRNTKKNGVYDPEFAHKLAKARKKRVGSLPKKATIQSKKKVYRLYADRRLIYWFSDSPIGRKPQSNFLVPISFGKNYQARLGKKTFHFYQDATLFLLLLKYESWAFPTMVDVLYQPFLKRKKMITFQNTESKATPYQITIRAA</sequence>
<accession>A0A315ZCL0</accession>
<evidence type="ECO:0000313" key="3">
    <source>
        <dbReference type="Proteomes" id="UP000245535"/>
    </source>
</evidence>
<evidence type="ECO:0000313" key="2">
    <source>
        <dbReference type="EMBL" id="PWJ43316.1"/>
    </source>
</evidence>
<dbReference type="OrthoDB" id="990404at2"/>
<organism evidence="2 3">
    <name type="scientific">Sediminitomix flava</name>
    <dbReference type="NCBI Taxonomy" id="379075"/>
    <lineage>
        <taxon>Bacteria</taxon>
        <taxon>Pseudomonadati</taxon>
        <taxon>Bacteroidota</taxon>
        <taxon>Cytophagia</taxon>
        <taxon>Cytophagales</taxon>
        <taxon>Flammeovirgaceae</taxon>
        <taxon>Sediminitomix</taxon>
    </lineage>
</organism>
<dbReference type="Proteomes" id="UP000245535">
    <property type="component" value="Unassembled WGS sequence"/>
</dbReference>
<feature type="domain" description="Transposase IS30-like HTH" evidence="1">
    <location>
        <begin position="8"/>
        <end position="44"/>
    </location>
</feature>
<dbReference type="AlphaFoldDB" id="A0A315ZCL0"/>
<dbReference type="RefSeq" id="WP_109617765.1">
    <property type="nucleotide sequence ID" value="NZ_QGDO01000002.1"/>
</dbReference>
<name>A0A315ZCL0_SEDFL</name>
<keyword evidence="3" id="KW-1185">Reference proteome</keyword>
<evidence type="ECO:0000259" key="1">
    <source>
        <dbReference type="Pfam" id="PF13936"/>
    </source>
</evidence>
<dbReference type="EMBL" id="QGDO01000002">
    <property type="protein sequence ID" value="PWJ43316.1"/>
    <property type="molecule type" value="Genomic_DNA"/>
</dbReference>